<dbReference type="InterPro" id="IPR010093">
    <property type="entry name" value="SinI_DNA-bd"/>
</dbReference>
<dbReference type="GO" id="GO:0003677">
    <property type="term" value="F:DNA binding"/>
    <property type="evidence" value="ECO:0007669"/>
    <property type="project" value="InterPro"/>
</dbReference>
<evidence type="ECO:0000313" key="2">
    <source>
        <dbReference type="EMBL" id="TXL75636.1"/>
    </source>
</evidence>
<dbReference type="EMBL" id="VDUZ01000013">
    <property type="protein sequence ID" value="TXL75636.1"/>
    <property type="molecule type" value="Genomic_DNA"/>
</dbReference>
<sequence>MQNTATAAAPALPVKISYSVEEAVEATGIGRSYIYLALKHGELASLKLGKRRLIMRDDLLTWLASKRAA</sequence>
<dbReference type="InterPro" id="IPR041657">
    <property type="entry name" value="HTH_17"/>
</dbReference>
<evidence type="ECO:0000313" key="3">
    <source>
        <dbReference type="Proteomes" id="UP000321638"/>
    </source>
</evidence>
<keyword evidence="3" id="KW-1185">Reference proteome</keyword>
<organism evidence="2 3">
    <name type="scientific">Vineibacter terrae</name>
    <dbReference type="NCBI Taxonomy" id="2586908"/>
    <lineage>
        <taxon>Bacteria</taxon>
        <taxon>Pseudomonadati</taxon>
        <taxon>Pseudomonadota</taxon>
        <taxon>Alphaproteobacteria</taxon>
        <taxon>Hyphomicrobiales</taxon>
        <taxon>Vineibacter</taxon>
    </lineage>
</organism>
<proteinExistence type="predicted"/>
<dbReference type="RefSeq" id="WP_147847547.1">
    <property type="nucleotide sequence ID" value="NZ_VDUZ01000013.1"/>
</dbReference>
<name>A0A5C8PMZ5_9HYPH</name>
<protein>
    <submittedName>
        <fullName evidence="2">Helix-turn-helix domain-containing protein</fullName>
    </submittedName>
</protein>
<feature type="domain" description="Helix-turn-helix" evidence="1">
    <location>
        <begin position="18"/>
        <end position="66"/>
    </location>
</feature>
<dbReference type="OrthoDB" id="7365868at2"/>
<dbReference type="AlphaFoldDB" id="A0A5C8PMZ5"/>
<reference evidence="2 3" key="1">
    <citation type="submission" date="2019-06" db="EMBL/GenBank/DDBJ databases">
        <title>New taxonomy in bacterial strain CC-CFT640, isolated from vineyard.</title>
        <authorList>
            <person name="Lin S.-Y."/>
            <person name="Tsai C.-F."/>
            <person name="Young C.-C."/>
        </authorList>
    </citation>
    <scope>NUCLEOTIDE SEQUENCE [LARGE SCALE GENOMIC DNA]</scope>
    <source>
        <strain evidence="2 3">CC-CFT640</strain>
    </source>
</reference>
<accession>A0A5C8PMZ5</accession>
<dbReference type="Proteomes" id="UP000321638">
    <property type="component" value="Unassembled WGS sequence"/>
</dbReference>
<dbReference type="NCBIfam" id="TIGR01764">
    <property type="entry name" value="excise"/>
    <property type="match status" value="1"/>
</dbReference>
<gene>
    <name evidence="2" type="ORF">FHP25_13355</name>
</gene>
<comment type="caution">
    <text evidence="2">The sequence shown here is derived from an EMBL/GenBank/DDBJ whole genome shotgun (WGS) entry which is preliminary data.</text>
</comment>
<dbReference type="Pfam" id="PF12728">
    <property type="entry name" value="HTH_17"/>
    <property type="match status" value="1"/>
</dbReference>
<evidence type="ECO:0000259" key="1">
    <source>
        <dbReference type="Pfam" id="PF12728"/>
    </source>
</evidence>